<dbReference type="InterPro" id="IPR051714">
    <property type="entry name" value="Znf_CCHC_NABP"/>
</dbReference>
<dbReference type="InterPro" id="IPR036875">
    <property type="entry name" value="Znf_CCHC_sf"/>
</dbReference>
<dbReference type="InterPro" id="IPR001878">
    <property type="entry name" value="Znf_CCHC"/>
</dbReference>
<dbReference type="SMART" id="SM00343">
    <property type="entry name" value="ZnF_C2HC"/>
    <property type="match status" value="3"/>
</dbReference>
<dbReference type="STRING" id="933852.A0A0C3AXZ8"/>
<dbReference type="Pfam" id="PF00098">
    <property type="entry name" value="zf-CCHC"/>
    <property type="match status" value="3"/>
</dbReference>
<dbReference type="OrthoDB" id="3341596at2759"/>
<dbReference type="GO" id="GO:0006397">
    <property type="term" value="P:mRNA processing"/>
    <property type="evidence" value="ECO:0007669"/>
    <property type="project" value="UniProtKB-KW"/>
</dbReference>
<proteinExistence type="predicted"/>
<accession>A0A0C3AXZ8</accession>
<keyword evidence="2" id="KW-0479">Metal-binding</keyword>
<dbReference type="Gene3D" id="4.10.60.10">
    <property type="entry name" value="Zinc finger, CCHC-type"/>
    <property type="match status" value="2"/>
</dbReference>
<keyword evidence="5" id="KW-1185">Reference proteome</keyword>
<name>A0A0C3AXZ8_SERVB</name>
<evidence type="ECO:0000313" key="4">
    <source>
        <dbReference type="EMBL" id="KIM29420.1"/>
    </source>
</evidence>
<feature type="domain" description="CCHC-type" evidence="3">
    <location>
        <begin position="29"/>
        <end position="42"/>
    </location>
</feature>
<dbReference type="AlphaFoldDB" id="A0A0C3AXZ8"/>
<evidence type="ECO:0000259" key="3">
    <source>
        <dbReference type="PROSITE" id="PS50158"/>
    </source>
</evidence>
<reference evidence="5" key="2">
    <citation type="submission" date="2015-01" db="EMBL/GenBank/DDBJ databases">
        <title>Evolutionary Origins and Diversification of the Mycorrhizal Mutualists.</title>
        <authorList>
            <consortium name="DOE Joint Genome Institute"/>
            <consortium name="Mycorrhizal Genomics Consortium"/>
            <person name="Kohler A."/>
            <person name="Kuo A."/>
            <person name="Nagy L.G."/>
            <person name="Floudas D."/>
            <person name="Copeland A."/>
            <person name="Barry K.W."/>
            <person name="Cichocki N."/>
            <person name="Veneault-Fourrey C."/>
            <person name="LaButti K."/>
            <person name="Lindquist E.A."/>
            <person name="Lipzen A."/>
            <person name="Lundell T."/>
            <person name="Morin E."/>
            <person name="Murat C."/>
            <person name="Riley R."/>
            <person name="Ohm R."/>
            <person name="Sun H."/>
            <person name="Tunlid A."/>
            <person name="Henrissat B."/>
            <person name="Grigoriev I.V."/>
            <person name="Hibbett D.S."/>
            <person name="Martin F."/>
        </authorList>
    </citation>
    <scope>NUCLEOTIDE SEQUENCE [LARGE SCALE GENOMIC DNA]</scope>
    <source>
        <strain evidence="5">MAFF 305830</strain>
    </source>
</reference>
<dbReference type="GO" id="GO:0003676">
    <property type="term" value="F:nucleic acid binding"/>
    <property type="evidence" value="ECO:0007669"/>
    <property type="project" value="InterPro"/>
</dbReference>
<reference evidence="4 5" key="1">
    <citation type="submission" date="2014-04" db="EMBL/GenBank/DDBJ databases">
        <authorList>
            <consortium name="DOE Joint Genome Institute"/>
            <person name="Kuo A."/>
            <person name="Zuccaro A."/>
            <person name="Kohler A."/>
            <person name="Nagy L.G."/>
            <person name="Floudas D."/>
            <person name="Copeland A."/>
            <person name="Barry K.W."/>
            <person name="Cichocki N."/>
            <person name="Veneault-Fourrey C."/>
            <person name="LaButti K."/>
            <person name="Lindquist E.A."/>
            <person name="Lipzen A."/>
            <person name="Lundell T."/>
            <person name="Morin E."/>
            <person name="Murat C."/>
            <person name="Sun H."/>
            <person name="Tunlid A."/>
            <person name="Henrissat B."/>
            <person name="Grigoriev I.V."/>
            <person name="Hibbett D.S."/>
            <person name="Martin F."/>
            <person name="Nordberg H.P."/>
            <person name="Cantor M.N."/>
            <person name="Hua S.X."/>
        </authorList>
    </citation>
    <scope>NUCLEOTIDE SEQUENCE [LARGE SCALE GENOMIC DNA]</scope>
    <source>
        <strain evidence="4 5">MAFF 305830</strain>
    </source>
</reference>
<dbReference type="FunFam" id="4.10.60.10:FF:000016">
    <property type="entry name" value="Cellular nucleic acid-binding protein"/>
    <property type="match status" value="1"/>
</dbReference>
<dbReference type="PANTHER" id="PTHR23002">
    <property type="entry name" value="ZINC FINGER CCHC DOMAIN CONTAINING PROTEIN"/>
    <property type="match status" value="1"/>
</dbReference>
<dbReference type="HOGENOM" id="CLU_2372661_0_0_1"/>
<organism evidence="4 5">
    <name type="scientific">Serendipita vermifera MAFF 305830</name>
    <dbReference type="NCBI Taxonomy" id="933852"/>
    <lineage>
        <taxon>Eukaryota</taxon>
        <taxon>Fungi</taxon>
        <taxon>Dikarya</taxon>
        <taxon>Basidiomycota</taxon>
        <taxon>Agaricomycotina</taxon>
        <taxon>Agaricomycetes</taxon>
        <taxon>Sebacinales</taxon>
        <taxon>Serendipitaceae</taxon>
        <taxon>Serendipita</taxon>
    </lineage>
</organism>
<evidence type="ECO:0000313" key="5">
    <source>
        <dbReference type="Proteomes" id="UP000054097"/>
    </source>
</evidence>
<dbReference type="SUPFAM" id="SSF57756">
    <property type="entry name" value="Retrovirus zinc finger-like domains"/>
    <property type="match status" value="2"/>
</dbReference>
<keyword evidence="1" id="KW-0507">mRNA processing</keyword>
<gene>
    <name evidence="4" type="ORF">M408DRAFT_67675</name>
</gene>
<protein>
    <recommendedName>
        <fullName evidence="3">CCHC-type domain-containing protein</fullName>
    </recommendedName>
</protein>
<feature type="domain" description="CCHC-type" evidence="3">
    <location>
        <begin position="53"/>
        <end position="68"/>
    </location>
</feature>
<keyword evidence="2" id="KW-0863">Zinc-finger</keyword>
<dbReference type="EMBL" id="KN824288">
    <property type="protein sequence ID" value="KIM29420.1"/>
    <property type="molecule type" value="Genomic_DNA"/>
</dbReference>
<dbReference type="GO" id="GO:0008270">
    <property type="term" value="F:zinc ion binding"/>
    <property type="evidence" value="ECO:0007669"/>
    <property type="project" value="UniProtKB-KW"/>
</dbReference>
<keyword evidence="2" id="KW-0862">Zinc</keyword>
<dbReference type="Proteomes" id="UP000054097">
    <property type="component" value="Unassembled WGS sequence"/>
</dbReference>
<feature type="domain" description="CCHC-type" evidence="3">
    <location>
        <begin position="9"/>
        <end position="24"/>
    </location>
</feature>
<evidence type="ECO:0000256" key="1">
    <source>
        <dbReference type="ARBA" id="ARBA00022664"/>
    </source>
</evidence>
<dbReference type="PROSITE" id="PS50158">
    <property type="entry name" value="ZF_CCHC"/>
    <property type="match status" value="3"/>
</dbReference>
<evidence type="ECO:0000256" key="2">
    <source>
        <dbReference type="PROSITE-ProRule" id="PRU00047"/>
    </source>
</evidence>
<sequence>MSLGLRKGCFKCGQLGHLAGNCESNDRLCYNCRQPGHESAECSAPRSTNSKQCYSCGGIGHVQSDCPSLKNARIRSGHTSQKCHASLIF</sequence>